<dbReference type="Proteomes" id="UP001140502">
    <property type="component" value="Unassembled WGS sequence"/>
</dbReference>
<accession>A0A9W8TEV5</accession>
<proteinExistence type="predicted"/>
<keyword evidence="2" id="KW-1185">Reference proteome</keyword>
<evidence type="ECO:0000313" key="2">
    <source>
        <dbReference type="Proteomes" id="UP001140502"/>
    </source>
</evidence>
<dbReference type="AlphaFoldDB" id="A0A9W8TEV5"/>
<comment type="caution">
    <text evidence="1">The sequence shown here is derived from an EMBL/GenBank/DDBJ whole genome shotgun (WGS) entry which is preliminary data.</text>
</comment>
<reference evidence="1" key="1">
    <citation type="submission" date="2022-10" db="EMBL/GenBank/DDBJ databases">
        <title>Tapping the CABI collections for fungal endophytes: first genome assemblies for Collariella, Neodidymelliopsis, Ascochyta clinopodiicola, Didymella pomorum, Didymosphaeria variabile, Neocosmospora piperis and Neocucurbitaria cava.</title>
        <authorList>
            <person name="Hill R."/>
        </authorList>
    </citation>
    <scope>NUCLEOTIDE SEQUENCE</scope>
    <source>
        <strain evidence="1">IMI 366586</strain>
    </source>
</reference>
<organism evidence="1 2">
    <name type="scientific">Fusarium piperis</name>
    <dbReference type="NCBI Taxonomy" id="1435070"/>
    <lineage>
        <taxon>Eukaryota</taxon>
        <taxon>Fungi</taxon>
        <taxon>Dikarya</taxon>
        <taxon>Ascomycota</taxon>
        <taxon>Pezizomycotina</taxon>
        <taxon>Sordariomycetes</taxon>
        <taxon>Hypocreomycetidae</taxon>
        <taxon>Hypocreales</taxon>
        <taxon>Nectriaceae</taxon>
        <taxon>Fusarium</taxon>
        <taxon>Fusarium solani species complex</taxon>
    </lineage>
</organism>
<protein>
    <submittedName>
        <fullName evidence="1">Uncharacterized protein</fullName>
    </submittedName>
</protein>
<name>A0A9W8TEV5_9HYPO</name>
<gene>
    <name evidence="1" type="ORF">N0V84_010889</name>
</gene>
<evidence type="ECO:0000313" key="1">
    <source>
        <dbReference type="EMBL" id="KAJ4310587.1"/>
    </source>
</evidence>
<dbReference type="EMBL" id="JAPEUR010000370">
    <property type="protein sequence ID" value="KAJ4310587.1"/>
    <property type="molecule type" value="Genomic_DNA"/>
</dbReference>
<sequence length="112" mass="12808">MAHDPDGELVEDHMVVSMKVVVLAAELEEVEEDHMLQMNQEEVGGQEADLRMRAEGMGASNPEVRSQVHNRELRIHMEGIGEDRRELRGKARPEDHSRAEARIWSQLTLELE</sequence>